<comment type="function">
    <text evidence="13">SbcCD cleaves DNA hairpin structures. These structures can inhibit DNA replication and are intermediates in certain DNA recombination reactions. The complex acts as a 3'-&gt;5' double strand exonuclease that can open hairpins. It also has a 5' single-strand endonuclease activity.</text>
</comment>
<evidence type="ECO:0000256" key="13">
    <source>
        <dbReference type="ARBA" id="ARBA00055999"/>
    </source>
</evidence>
<protein>
    <recommendedName>
        <fullName evidence="3">Nuclease SbcCD subunit C</fullName>
    </recommendedName>
</protein>
<dbReference type="GO" id="GO:0006310">
    <property type="term" value="P:DNA recombination"/>
    <property type="evidence" value="ECO:0007669"/>
    <property type="project" value="UniProtKB-KW"/>
</dbReference>
<dbReference type="AlphaFoldDB" id="A0A6H2H8H0"/>
<evidence type="ECO:0000256" key="12">
    <source>
        <dbReference type="ARBA" id="ARBA00023172"/>
    </source>
</evidence>
<dbReference type="SUPFAM" id="SSF52540">
    <property type="entry name" value="P-loop containing nucleoside triphosphate hydrolases"/>
    <property type="match status" value="1"/>
</dbReference>
<evidence type="ECO:0000256" key="6">
    <source>
        <dbReference type="ARBA" id="ARBA00022741"/>
    </source>
</evidence>
<evidence type="ECO:0000256" key="7">
    <source>
        <dbReference type="ARBA" id="ARBA00022759"/>
    </source>
</evidence>
<dbReference type="GO" id="GO:0004519">
    <property type="term" value="F:endonuclease activity"/>
    <property type="evidence" value="ECO:0007669"/>
    <property type="project" value="UniProtKB-KW"/>
</dbReference>
<evidence type="ECO:0000256" key="8">
    <source>
        <dbReference type="ARBA" id="ARBA00022801"/>
    </source>
</evidence>
<keyword evidence="10" id="KW-0067">ATP-binding</keyword>
<keyword evidence="8" id="KW-0378">Hydrolase</keyword>
<dbReference type="GO" id="GO:0005524">
    <property type="term" value="F:ATP binding"/>
    <property type="evidence" value="ECO:0007669"/>
    <property type="project" value="UniProtKB-KW"/>
</dbReference>
<organism evidence="14 15">
    <name type="scientific">Polaromonas vacuolata</name>
    <dbReference type="NCBI Taxonomy" id="37448"/>
    <lineage>
        <taxon>Bacteria</taxon>
        <taxon>Pseudomonadati</taxon>
        <taxon>Pseudomonadota</taxon>
        <taxon>Betaproteobacteria</taxon>
        <taxon>Burkholderiales</taxon>
        <taxon>Comamonadaceae</taxon>
        <taxon>Polaromonas</taxon>
    </lineage>
</organism>
<comment type="subunit">
    <text evidence="2">Heterodimer of SbcC and SbcD.</text>
</comment>
<dbReference type="EMBL" id="CP051461">
    <property type="protein sequence ID" value="QJC56168.1"/>
    <property type="molecule type" value="Genomic_DNA"/>
</dbReference>
<dbReference type="InterPro" id="IPR027417">
    <property type="entry name" value="P-loop_NTPase"/>
</dbReference>
<keyword evidence="12" id="KW-0233">DNA recombination</keyword>
<reference evidence="14 15" key="1">
    <citation type="submission" date="2020-04" db="EMBL/GenBank/DDBJ databases">
        <title>Complete genome of a Psychrophilic, Marine, Gas Vacuolate Bacterium Polaromonas vacuolata KCTC 22033T.</title>
        <authorList>
            <person name="Hwang K."/>
            <person name="Kim K.M."/>
        </authorList>
    </citation>
    <scope>NUCLEOTIDE SEQUENCE [LARGE SCALE GENOMIC DNA]</scope>
    <source>
        <strain evidence="14 15">KCTC 22033</strain>
    </source>
</reference>
<proteinExistence type="inferred from homology"/>
<comment type="similarity">
    <text evidence="1">Belongs to the SMC family. SbcC subfamily.</text>
</comment>
<name>A0A6H2H8H0_9BURK</name>
<sequence>MFEKKQIFNQRREQVVTALALWMRIHTQKTNSNQLEQQSQTQLVSVSKIESELQAAQALAPMLARDCASVEQTLQIAQLVASESAEGLREQLQAGLACPVCGGLEHPYAVHLPYQDAALIALKNNVTNKRNESQALITRIGILSSTLSSAQTQLEQLSATRLVSDNTTLKFQAEWVQHAMRAELVLVAENDIQVCLDSALVVITSHLEKLTAQEIGFQKALQEKETLQVAKDKSQLALQSQKETFDSLTQEQKINHQALQSVVQQIAELTPQIESTLLLISNGFVDARWQESWRQDASTFVAQCKKDVFSWNSKQKNSVEFFSHIQLLGNALESLTLALKKNIQTLTDQSDQCSHQELVLQIIREKRKALFDGKSTQDIEANFNNAVALARQAQTNFQLLSQQSSSQHTRLVEVTRQSVAQVVSSNYELSQAQTNFDVWCDSFQSRTDVAELGTSCSLEHLQRWLDVPLAWAVTERIELQEIDTALASAQAVLTQQSLNLTRHQAVCSTSEDVLSVANKLSELEKTLLAVSEALTALRIALAEDDKRLGATNDLRLKIQLQSTRTDLWARLGELIGSADGKKFRNFAQQMTLDILLGYANSHLQSLTKRYRLQRIKNSLGLLVVDQDMGDEVRSVHSLSGGESFLVSLALALGLASLSSHQVRVESLFIDEGFGSLDADALLLAMEALDKLQAQGRKVGVISHVQEMTERINTRVQVQRMAGGVSKVVVS</sequence>
<gene>
    <name evidence="14" type="primary">sbcC_2</name>
    <name evidence="14" type="ORF">HC248_01454</name>
</gene>
<evidence type="ECO:0000256" key="5">
    <source>
        <dbReference type="ARBA" id="ARBA00022722"/>
    </source>
</evidence>
<evidence type="ECO:0000256" key="2">
    <source>
        <dbReference type="ARBA" id="ARBA00011322"/>
    </source>
</evidence>
<accession>A0A6H2H8H0</accession>
<evidence type="ECO:0000313" key="15">
    <source>
        <dbReference type="Proteomes" id="UP000502041"/>
    </source>
</evidence>
<dbReference type="FunFam" id="3.40.50.300:FF:001446">
    <property type="entry name" value="DsDNA exonuclease SbcC"/>
    <property type="match status" value="1"/>
</dbReference>
<keyword evidence="15" id="KW-1185">Reference proteome</keyword>
<keyword evidence="6" id="KW-0547">Nucleotide-binding</keyword>
<dbReference type="GO" id="GO:0004527">
    <property type="term" value="F:exonuclease activity"/>
    <property type="evidence" value="ECO:0007669"/>
    <property type="project" value="UniProtKB-KW"/>
</dbReference>
<keyword evidence="4" id="KW-0235">DNA replication</keyword>
<keyword evidence="7" id="KW-0255">Endonuclease</keyword>
<dbReference type="Pfam" id="PF13558">
    <property type="entry name" value="SbcC_Walker_B"/>
    <property type="match status" value="1"/>
</dbReference>
<keyword evidence="11" id="KW-0175">Coiled coil</keyword>
<keyword evidence="5" id="KW-0540">Nuclease</keyword>
<evidence type="ECO:0000256" key="4">
    <source>
        <dbReference type="ARBA" id="ARBA00022705"/>
    </source>
</evidence>
<dbReference type="GO" id="GO:0006260">
    <property type="term" value="P:DNA replication"/>
    <property type="evidence" value="ECO:0007669"/>
    <property type="project" value="UniProtKB-KW"/>
</dbReference>
<evidence type="ECO:0000256" key="10">
    <source>
        <dbReference type="ARBA" id="ARBA00022840"/>
    </source>
</evidence>
<evidence type="ECO:0000256" key="1">
    <source>
        <dbReference type="ARBA" id="ARBA00006930"/>
    </source>
</evidence>
<evidence type="ECO:0000256" key="9">
    <source>
        <dbReference type="ARBA" id="ARBA00022839"/>
    </source>
</evidence>
<evidence type="ECO:0000313" key="14">
    <source>
        <dbReference type="EMBL" id="QJC56168.1"/>
    </source>
</evidence>
<evidence type="ECO:0000256" key="11">
    <source>
        <dbReference type="ARBA" id="ARBA00023054"/>
    </source>
</evidence>
<dbReference type="Gene3D" id="3.40.50.300">
    <property type="entry name" value="P-loop containing nucleotide triphosphate hydrolases"/>
    <property type="match status" value="1"/>
</dbReference>
<dbReference type="PANTHER" id="PTHR32114">
    <property type="entry name" value="ABC TRANSPORTER ABCH.3"/>
    <property type="match status" value="1"/>
</dbReference>
<keyword evidence="9" id="KW-0269">Exonuclease</keyword>
<dbReference type="Proteomes" id="UP000502041">
    <property type="component" value="Chromosome"/>
</dbReference>
<dbReference type="PANTHER" id="PTHR32114:SF2">
    <property type="entry name" value="ABC TRANSPORTER ABCH.3"/>
    <property type="match status" value="1"/>
</dbReference>
<evidence type="ECO:0000256" key="3">
    <source>
        <dbReference type="ARBA" id="ARBA00013368"/>
    </source>
</evidence>
<dbReference type="KEGG" id="pvac:HC248_01454"/>